<feature type="compositionally biased region" description="Polar residues" evidence="1">
    <location>
        <begin position="1"/>
        <end position="24"/>
    </location>
</feature>
<dbReference type="AlphaFoldDB" id="A0A4V3XBI6"/>
<dbReference type="EMBL" id="SGPJ01000011">
    <property type="protein sequence ID" value="THH02083.1"/>
    <property type="molecule type" value="Genomic_DNA"/>
</dbReference>
<proteinExistence type="predicted"/>
<gene>
    <name evidence="2" type="ORF">EW026_g697</name>
</gene>
<feature type="compositionally biased region" description="Polar residues" evidence="1">
    <location>
        <begin position="120"/>
        <end position="140"/>
    </location>
</feature>
<sequence>MFQRAVSSVYQRLSPSRNAQSDLSTVPEATEEGSTISSDRMSVSTKDTETIMDGRGGRYHRVHEDDDEDGRTETGEAYEEDDPFADIRRSAGSGGASRVLQYASAALDQEPVQRPPSVWSEASSSIATHSTGSTHTQTEIQPPPQLYFPPYSAMQTPTRPKTNTSEHSSYLHSRKSGSPFDHFKHDAEAQKNSPFARAYAYASGAQPYTSPSRPQRSRSPTPALEDEDCRIENNGSVHHNGPSLFCNASHQHDDEDYEYDEKDALQDDIDIADQAQHYAEHPPAQGAHESDWYQSQVGTLPYNGPTWLQQSQLRKGSSSSSNNSSDPTLKSGTGGSHISTHSRPSTLRPSSFLSGTDGEPTTPITPLTRRHFGPAPIGRVHRRFRDDKNQKLKMTALKRVQLTNGHLVLDLDVPPKLKSVLPLPPEVKEVNICKDRFYR</sequence>
<name>A0A4V3XBI6_9APHY</name>
<evidence type="ECO:0000313" key="3">
    <source>
        <dbReference type="Proteomes" id="UP000309038"/>
    </source>
</evidence>
<comment type="caution">
    <text evidence="2">The sequence shown here is derived from an EMBL/GenBank/DDBJ whole genome shotgun (WGS) entry which is preliminary data.</text>
</comment>
<feature type="compositionally biased region" description="Polar residues" evidence="1">
    <location>
        <begin position="32"/>
        <end position="45"/>
    </location>
</feature>
<feature type="compositionally biased region" description="Polar residues" evidence="1">
    <location>
        <begin position="153"/>
        <end position="171"/>
    </location>
</feature>
<protein>
    <submittedName>
        <fullName evidence="2">Uncharacterized protein</fullName>
    </submittedName>
</protein>
<feature type="compositionally biased region" description="Polar residues" evidence="1">
    <location>
        <begin position="306"/>
        <end position="316"/>
    </location>
</feature>
<feature type="region of interest" description="Disordered" evidence="1">
    <location>
        <begin position="303"/>
        <end position="379"/>
    </location>
</feature>
<feature type="region of interest" description="Disordered" evidence="1">
    <location>
        <begin position="204"/>
        <end position="227"/>
    </location>
</feature>
<feature type="compositionally biased region" description="Polar residues" evidence="1">
    <location>
        <begin position="343"/>
        <end position="354"/>
    </location>
</feature>
<feature type="compositionally biased region" description="Acidic residues" evidence="1">
    <location>
        <begin position="65"/>
        <end position="84"/>
    </location>
</feature>
<evidence type="ECO:0000313" key="2">
    <source>
        <dbReference type="EMBL" id="THH02083.1"/>
    </source>
</evidence>
<dbReference type="Proteomes" id="UP000309038">
    <property type="component" value="Unassembled WGS sequence"/>
</dbReference>
<keyword evidence="3" id="KW-1185">Reference proteome</keyword>
<feature type="region of interest" description="Disordered" evidence="1">
    <location>
        <begin position="1"/>
        <end position="184"/>
    </location>
</feature>
<evidence type="ECO:0000256" key="1">
    <source>
        <dbReference type="SAM" id="MobiDB-lite"/>
    </source>
</evidence>
<reference evidence="2 3" key="1">
    <citation type="submission" date="2019-02" db="EMBL/GenBank/DDBJ databases">
        <title>Genome sequencing of the rare red list fungi Phlebia centrifuga.</title>
        <authorList>
            <person name="Buettner E."/>
            <person name="Kellner H."/>
        </authorList>
    </citation>
    <scope>NUCLEOTIDE SEQUENCE [LARGE SCALE GENOMIC DNA]</scope>
    <source>
        <strain evidence="2 3">DSM 108282</strain>
    </source>
</reference>
<feature type="compositionally biased region" description="Low complexity" evidence="1">
    <location>
        <begin position="206"/>
        <end position="222"/>
    </location>
</feature>
<organism evidence="2 3">
    <name type="scientific">Hermanssonia centrifuga</name>
    <dbReference type="NCBI Taxonomy" id="98765"/>
    <lineage>
        <taxon>Eukaryota</taxon>
        <taxon>Fungi</taxon>
        <taxon>Dikarya</taxon>
        <taxon>Basidiomycota</taxon>
        <taxon>Agaricomycotina</taxon>
        <taxon>Agaricomycetes</taxon>
        <taxon>Polyporales</taxon>
        <taxon>Meruliaceae</taxon>
        <taxon>Hermanssonia</taxon>
    </lineage>
</organism>
<accession>A0A4V3XBI6</accession>